<keyword evidence="2" id="KW-1185">Reference proteome</keyword>
<dbReference type="Proteomes" id="UP000002640">
    <property type="component" value="Unassembled WGS sequence"/>
</dbReference>
<dbReference type="GeneID" id="20661107"/>
<dbReference type="InParanoid" id="G5A835"/>
<dbReference type="EMBL" id="JH159161">
    <property type="protein sequence ID" value="EGZ08061.1"/>
    <property type="molecule type" value="Genomic_DNA"/>
</dbReference>
<dbReference type="KEGG" id="psoj:PHYSODRAFT_527266"/>
<evidence type="ECO:0000313" key="2">
    <source>
        <dbReference type="Proteomes" id="UP000002640"/>
    </source>
</evidence>
<proteinExistence type="predicted"/>
<dbReference type="RefSeq" id="XP_009536233.1">
    <property type="nucleotide sequence ID" value="XM_009537938.1"/>
</dbReference>
<organism evidence="1 2">
    <name type="scientific">Phytophthora sojae (strain P6497)</name>
    <name type="common">Soybean stem and root rot agent</name>
    <name type="synonym">Phytophthora megasperma f. sp. glycines</name>
    <dbReference type="NCBI Taxonomy" id="1094619"/>
    <lineage>
        <taxon>Eukaryota</taxon>
        <taxon>Sar</taxon>
        <taxon>Stramenopiles</taxon>
        <taxon>Oomycota</taxon>
        <taxon>Peronosporomycetes</taxon>
        <taxon>Peronosporales</taxon>
        <taxon>Peronosporaceae</taxon>
        <taxon>Phytophthora</taxon>
    </lineage>
</organism>
<dbReference type="AlphaFoldDB" id="G5A835"/>
<name>G5A835_PHYSP</name>
<dbReference type="PANTHER" id="PTHR37069:SF2">
    <property type="entry name" value="PIGGYBAC TRANSPOSABLE ELEMENT-DERIVED PROTEIN DOMAIN-CONTAINING PROTEIN"/>
    <property type="match status" value="1"/>
</dbReference>
<accession>G5A835</accession>
<reference evidence="1 2" key="1">
    <citation type="journal article" date="2006" name="Science">
        <title>Phytophthora genome sequences uncover evolutionary origins and mechanisms of pathogenesis.</title>
        <authorList>
            <person name="Tyler B.M."/>
            <person name="Tripathy S."/>
            <person name="Zhang X."/>
            <person name="Dehal P."/>
            <person name="Jiang R.H."/>
            <person name="Aerts A."/>
            <person name="Arredondo F.D."/>
            <person name="Baxter L."/>
            <person name="Bensasson D."/>
            <person name="Beynon J.L."/>
            <person name="Chapman J."/>
            <person name="Damasceno C.M."/>
            <person name="Dorrance A.E."/>
            <person name="Dou D."/>
            <person name="Dickerman A.W."/>
            <person name="Dubchak I.L."/>
            <person name="Garbelotto M."/>
            <person name="Gijzen M."/>
            <person name="Gordon S.G."/>
            <person name="Govers F."/>
            <person name="Grunwald N.J."/>
            <person name="Huang W."/>
            <person name="Ivors K.L."/>
            <person name="Jones R.W."/>
            <person name="Kamoun S."/>
            <person name="Krampis K."/>
            <person name="Lamour K.H."/>
            <person name="Lee M.K."/>
            <person name="McDonald W.H."/>
            <person name="Medina M."/>
            <person name="Meijer H.J."/>
            <person name="Nordberg E.K."/>
            <person name="Maclean D.J."/>
            <person name="Ospina-Giraldo M.D."/>
            <person name="Morris P.F."/>
            <person name="Phuntumart V."/>
            <person name="Putnam N.H."/>
            <person name="Rash S."/>
            <person name="Rose J.K."/>
            <person name="Sakihama Y."/>
            <person name="Salamov A.A."/>
            <person name="Savidor A."/>
            <person name="Scheuring C.F."/>
            <person name="Smith B.M."/>
            <person name="Sobral B.W."/>
            <person name="Terry A."/>
            <person name="Torto-Alalibo T.A."/>
            <person name="Win J."/>
            <person name="Xu Z."/>
            <person name="Zhang H."/>
            <person name="Grigoriev I.V."/>
            <person name="Rokhsar D.S."/>
            <person name="Boore J.L."/>
        </authorList>
    </citation>
    <scope>NUCLEOTIDE SEQUENCE [LARGE SCALE GENOMIC DNA]</scope>
    <source>
        <strain evidence="1 2">P6497</strain>
    </source>
</reference>
<dbReference type="PANTHER" id="PTHR37069">
    <property type="entry name" value="DDE_TNP_1_7 DOMAIN-CONTAINING PROTEIN"/>
    <property type="match status" value="1"/>
</dbReference>
<gene>
    <name evidence="1" type="ORF">PHYSODRAFT_527266</name>
</gene>
<evidence type="ECO:0000313" key="1">
    <source>
        <dbReference type="EMBL" id="EGZ08061.1"/>
    </source>
</evidence>
<dbReference type="OMA" id="DGWTSKK"/>
<protein>
    <submittedName>
        <fullName evidence="1">Uncharacterized protein</fullName>
    </submittedName>
</protein>
<sequence length="65" mass="7462">MAFRARWKELTKAGWTSKKPAGLSVDYTYLKPGKTKNDVENEDFFVGAEALMKYLGHCDRGTFRE</sequence>